<dbReference type="PANTHER" id="PTHR42695">
    <property type="entry name" value="GLUTAMINE AMIDOTRANSFERASE YLR126C-RELATED"/>
    <property type="match status" value="1"/>
</dbReference>
<name>A0ABW2ILI9_9PROT</name>
<dbReference type="EMBL" id="JBHTBR010000005">
    <property type="protein sequence ID" value="MFC7292013.1"/>
    <property type="molecule type" value="Genomic_DNA"/>
</dbReference>
<dbReference type="PROSITE" id="PS51273">
    <property type="entry name" value="GATASE_TYPE_1"/>
    <property type="match status" value="1"/>
</dbReference>
<dbReference type="InterPro" id="IPR017926">
    <property type="entry name" value="GATASE"/>
</dbReference>
<dbReference type="SUPFAM" id="SSF52317">
    <property type="entry name" value="Class I glutamine amidotransferase-like"/>
    <property type="match status" value="1"/>
</dbReference>
<evidence type="ECO:0000259" key="1">
    <source>
        <dbReference type="Pfam" id="PF00117"/>
    </source>
</evidence>
<feature type="domain" description="Glutamine amidotransferase" evidence="1">
    <location>
        <begin position="53"/>
        <end position="192"/>
    </location>
</feature>
<dbReference type="Proteomes" id="UP001596492">
    <property type="component" value="Unassembled WGS sequence"/>
</dbReference>
<keyword evidence="3" id="KW-1185">Reference proteome</keyword>
<protein>
    <submittedName>
        <fullName evidence="2">Homoserine O-succinyltransferase</fullName>
        <ecNumber evidence="2">2.3.1.46</ecNumber>
    </submittedName>
</protein>
<reference evidence="3" key="1">
    <citation type="journal article" date="2019" name="Int. J. Syst. Evol. Microbiol.">
        <title>The Global Catalogue of Microorganisms (GCM) 10K type strain sequencing project: providing services to taxonomists for standard genome sequencing and annotation.</title>
        <authorList>
            <consortium name="The Broad Institute Genomics Platform"/>
            <consortium name="The Broad Institute Genome Sequencing Center for Infectious Disease"/>
            <person name="Wu L."/>
            <person name="Ma J."/>
        </authorList>
    </citation>
    <scope>NUCLEOTIDE SEQUENCE [LARGE SCALE GENOMIC DNA]</scope>
    <source>
        <strain evidence="3">CCUG 51308</strain>
    </source>
</reference>
<comment type="caution">
    <text evidence="2">The sequence shown here is derived from an EMBL/GenBank/DDBJ whole genome shotgun (WGS) entry which is preliminary data.</text>
</comment>
<evidence type="ECO:0000313" key="2">
    <source>
        <dbReference type="EMBL" id="MFC7292013.1"/>
    </source>
</evidence>
<organism evidence="2 3">
    <name type="scientific">Hirschia litorea</name>
    <dbReference type="NCBI Taxonomy" id="1199156"/>
    <lineage>
        <taxon>Bacteria</taxon>
        <taxon>Pseudomonadati</taxon>
        <taxon>Pseudomonadota</taxon>
        <taxon>Alphaproteobacteria</taxon>
        <taxon>Hyphomonadales</taxon>
        <taxon>Hyphomonadaceae</taxon>
        <taxon>Hirschia</taxon>
    </lineage>
</organism>
<dbReference type="Gene3D" id="3.40.50.880">
    <property type="match status" value="1"/>
</dbReference>
<dbReference type="CDD" id="cd01741">
    <property type="entry name" value="GATase1_1"/>
    <property type="match status" value="1"/>
</dbReference>
<dbReference type="InterPro" id="IPR029062">
    <property type="entry name" value="Class_I_gatase-like"/>
</dbReference>
<dbReference type="InterPro" id="IPR044992">
    <property type="entry name" value="ChyE-like"/>
</dbReference>
<dbReference type="GO" id="GO:0008899">
    <property type="term" value="F:homoserine O-succinyltransferase activity"/>
    <property type="evidence" value="ECO:0007669"/>
    <property type="project" value="UniProtKB-EC"/>
</dbReference>
<dbReference type="EC" id="2.3.1.46" evidence="2"/>
<keyword evidence="2" id="KW-0012">Acyltransferase</keyword>
<proteinExistence type="predicted"/>
<keyword evidence="2" id="KW-0808">Transferase</keyword>
<dbReference type="PANTHER" id="PTHR42695:SF5">
    <property type="entry name" value="GLUTAMINE AMIDOTRANSFERASE YLR126C-RELATED"/>
    <property type="match status" value="1"/>
</dbReference>
<gene>
    <name evidence="2" type="ORF">ACFQS8_10330</name>
</gene>
<evidence type="ECO:0000313" key="3">
    <source>
        <dbReference type="Proteomes" id="UP001596492"/>
    </source>
</evidence>
<dbReference type="Pfam" id="PF00117">
    <property type="entry name" value="GATase"/>
    <property type="match status" value="1"/>
</dbReference>
<accession>A0ABW2ILI9</accession>
<sequence>MKIAIIETGLPPEEIRSDFASYPEMIKELIQTASTEPTFNTYSFCHSAFTPSDIPAIENYDGFIVTGSPAGVYEDWPWMQPLFEFIRQAAARKKPLVGICFGHQAIAQALGGEVTKSPKGWGIGLHTYEITTTPAWMTQPQSQLSLAVSHQDQVITQPPNSKILAHSEFTSFAALYYPDTPALTFQGHPEFANDYSEALYSLRAKTSLINEDVQAAIESLSKPEDNELVAKWMWEFFLHHTQA</sequence>
<dbReference type="RefSeq" id="WP_382167256.1">
    <property type="nucleotide sequence ID" value="NZ_JBHTBR010000005.1"/>
</dbReference>